<dbReference type="RefSeq" id="WP_285577418.1">
    <property type="nucleotide sequence ID" value="NZ_BSDE01000008.1"/>
</dbReference>
<dbReference type="InterPro" id="IPR022243">
    <property type="entry name" value="DUF3768"/>
</dbReference>
<proteinExistence type="predicted"/>
<evidence type="ECO:0008006" key="3">
    <source>
        <dbReference type="Google" id="ProtNLM"/>
    </source>
</evidence>
<gene>
    <name evidence="1" type="ORF">GETHLI_32600</name>
</gene>
<accession>A0ABQ5QKD7</accession>
<comment type="caution">
    <text evidence="1">The sequence shown here is derived from an EMBL/GenBank/DDBJ whole genome shotgun (WGS) entry which is preliminary data.</text>
</comment>
<name>A0ABQ5QKD7_9BACT</name>
<keyword evidence="2" id="KW-1185">Reference proteome</keyword>
<dbReference type="EMBL" id="BSDE01000008">
    <property type="protein sequence ID" value="GLH74758.1"/>
    <property type="molecule type" value="Genomic_DNA"/>
</dbReference>
<organism evidence="1 2">
    <name type="scientific">Geothrix limicola</name>
    <dbReference type="NCBI Taxonomy" id="2927978"/>
    <lineage>
        <taxon>Bacteria</taxon>
        <taxon>Pseudomonadati</taxon>
        <taxon>Acidobacteriota</taxon>
        <taxon>Holophagae</taxon>
        <taxon>Holophagales</taxon>
        <taxon>Holophagaceae</taxon>
        <taxon>Geothrix</taxon>
    </lineage>
</organism>
<reference evidence="1 2" key="1">
    <citation type="journal article" date="2023" name="Antonie Van Leeuwenhoek">
        <title>Mesoterricola silvestris gen. nov., sp. nov., Mesoterricola sediminis sp. nov., Geothrix oryzae sp. nov., Geothrix edaphica sp. nov., Geothrix rubra sp. nov., and Geothrix limicola sp. nov., six novel members of Acidobacteriota isolated from soils.</title>
        <authorList>
            <person name="Itoh H."/>
            <person name="Sugisawa Y."/>
            <person name="Mise K."/>
            <person name="Xu Z."/>
            <person name="Kuniyasu M."/>
            <person name="Ushijima N."/>
            <person name="Kawano K."/>
            <person name="Kobayashi E."/>
            <person name="Shiratori Y."/>
            <person name="Masuda Y."/>
            <person name="Senoo K."/>
        </authorList>
    </citation>
    <scope>NUCLEOTIDE SEQUENCE [LARGE SCALE GENOMIC DNA]</scope>
    <source>
        <strain evidence="1 2">Red804</strain>
    </source>
</reference>
<sequence>MVMITRAGIQNERWRRLLSQEHPVSPLYARLYVTRGVHHHPRGYEALRWLLTCPTQTDDGINPWGDCDMLKVVLDGDTFYLKVDCYARSWGPNEASEDPANDEMTTRVYTCMLAGEY</sequence>
<dbReference type="Proteomes" id="UP001165069">
    <property type="component" value="Unassembled WGS sequence"/>
</dbReference>
<evidence type="ECO:0000313" key="1">
    <source>
        <dbReference type="EMBL" id="GLH74758.1"/>
    </source>
</evidence>
<protein>
    <recommendedName>
        <fullName evidence="3">DUF3768 domain-containing protein</fullName>
    </recommendedName>
</protein>
<evidence type="ECO:0000313" key="2">
    <source>
        <dbReference type="Proteomes" id="UP001165069"/>
    </source>
</evidence>
<dbReference type="Pfam" id="PF12599">
    <property type="entry name" value="DUF3768"/>
    <property type="match status" value="1"/>
</dbReference>